<evidence type="ECO:0000313" key="1">
    <source>
        <dbReference type="EMBL" id="CAD7663850.1"/>
    </source>
</evidence>
<dbReference type="AlphaFoldDB" id="A0A7R9R008"/>
<dbReference type="Proteomes" id="UP000728032">
    <property type="component" value="Unassembled WGS sequence"/>
</dbReference>
<accession>A0A7R9R008</accession>
<dbReference type="EMBL" id="OC949599">
    <property type="protein sequence ID" value="CAD7663850.1"/>
    <property type="molecule type" value="Genomic_DNA"/>
</dbReference>
<evidence type="ECO:0000313" key="2">
    <source>
        <dbReference type="Proteomes" id="UP000728032"/>
    </source>
</evidence>
<reference evidence="1" key="1">
    <citation type="submission" date="2020-11" db="EMBL/GenBank/DDBJ databases">
        <authorList>
            <person name="Tran Van P."/>
        </authorList>
    </citation>
    <scope>NUCLEOTIDE SEQUENCE</scope>
</reference>
<name>A0A7R9R008_9ACAR</name>
<keyword evidence="2" id="KW-1185">Reference proteome</keyword>
<organism evidence="1">
    <name type="scientific">Oppiella nova</name>
    <dbReference type="NCBI Taxonomy" id="334625"/>
    <lineage>
        <taxon>Eukaryota</taxon>
        <taxon>Metazoa</taxon>
        <taxon>Ecdysozoa</taxon>
        <taxon>Arthropoda</taxon>
        <taxon>Chelicerata</taxon>
        <taxon>Arachnida</taxon>
        <taxon>Acari</taxon>
        <taxon>Acariformes</taxon>
        <taxon>Sarcoptiformes</taxon>
        <taxon>Oribatida</taxon>
        <taxon>Brachypylina</taxon>
        <taxon>Oppioidea</taxon>
        <taxon>Oppiidae</taxon>
        <taxon>Oppiella</taxon>
    </lineage>
</organism>
<protein>
    <submittedName>
        <fullName evidence="1">Uncharacterized protein</fullName>
    </submittedName>
</protein>
<sequence>MEAVILVKRRMRREAMKKSRDTHGPDLPLNHNVEVVVGDLRADYHRDRRRNNRIGRL</sequence>
<proteinExistence type="predicted"/>
<gene>
    <name evidence="1" type="ORF">ONB1V03_LOCUS20408</name>
</gene>
<dbReference type="EMBL" id="CAJPVJ010034774">
    <property type="protein sequence ID" value="CAG2180987.1"/>
    <property type="molecule type" value="Genomic_DNA"/>
</dbReference>